<keyword evidence="3" id="KW-1185">Reference proteome</keyword>
<proteinExistence type="predicted"/>
<protein>
    <submittedName>
        <fullName evidence="2">Heme/copper-type cytochrome/quinol oxidase subunit 4</fullName>
    </submittedName>
</protein>
<keyword evidence="1" id="KW-0812">Transmembrane</keyword>
<comment type="caution">
    <text evidence="2">The sequence shown here is derived from an EMBL/GenBank/DDBJ whole genome shotgun (WGS) entry which is preliminary data.</text>
</comment>
<evidence type="ECO:0000256" key="1">
    <source>
        <dbReference type="SAM" id="Phobius"/>
    </source>
</evidence>
<evidence type="ECO:0000313" key="3">
    <source>
        <dbReference type="Proteomes" id="UP001519292"/>
    </source>
</evidence>
<feature type="transmembrane region" description="Helical" evidence="1">
    <location>
        <begin position="181"/>
        <end position="204"/>
    </location>
</feature>
<organism evidence="2 3">
    <name type="scientific">Lactobacillus colini</name>
    <dbReference type="NCBI Taxonomy" id="1819254"/>
    <lineage>
        <taxon>Bacteria</taxon>
        <taxon>Bacillati</taxon>
        <taxon>Bacillota</taxon>
        <taxon>Bacilli</taxon>
        <taxon>Lactobacillales</taxon>
        <taxon>Lactobacillaceae</taxon>
        <taxon>Lactobacillus</taxon>
    </lineage>
</organism>
<accession>A0ABS4MEC6</accession>
<gene>
    <name evidence="2" type="ORF">J2Z60_001221</name>
</gene>
<name>A0ABS4MEC6_9LACO</name>
<evidence type="ECO:0000313" key="2">
    <source>
        <dbReference type="EMBL" id="MBP2058044.1"/>
    </source>
</evidence>
<dbReference type="EMBL" id="JAGGLU010000006">
    <property type="protein sequence ID" value="MBP2058044.1"/>
    <property type="molecule type" value="Genomic_DNA"/>
</dbReference>
<sequence length="333" mass="37142">MKCPNCDQVINENDEKCPHCGFNLKVSQENSINNGPNPTRQTGTRMSRRAAHEKDLHENSNSTVEAMITWIRVNATIVFLIGVALLILMSFSRPLAWFSFFALMVWLFIICNKNKQPQQYTADARLTEEVNRVSSNVVNSLEQGENKLKVQKKRLDAKRGIQRDSESIEVRPKRTAAQFGVILMAAFNLITVFFGPFASNAMLGYRELSTSKVLLNLGGLGGKYALIGYGLWLVFTLIPIAIIVITIKNKKYNRQIVFTLAIVETIILFICVFELVFLNAGKSIGITNSNVISDAKIQQVLANVVSFGISAYLLFISSILTTIIASKNLNTQK</sequence>
<dbReference type="RefSeq" id="WP_209686786.1">
    <property type="nucleotide sequence ID" value="NZ_JAGGLU010000006.1"/>
</dbReference>
<feature type="transmembrane region" description="Helical" evidence="1">
    <location>
        <begin position="70"/>
        <end position="89"/>
    </location>
</feature>
<dbReference type="Proteomes" id="UP001519292">
    <property type="component" value="Unassembled WGS sequence"/>
</dbReference>
<feature type="transmembrane region" description="Helical" evidence="1">
    <location>
        <begin position="300"/>
        <end position="325"/>
    </location>
</feature>
<keyword evidence="1" id="KW-0472">Membrane</keyword>
<feature type="transmembrane region" description="Helical" evidence="1">
    <location>
        <begin position="95"/>
        <end position="111"/>
    </location>
</feature>
<feature type="transmembrane region" description="Helical" evidence="1">
    <location>
        <begin position="257"/>
        <end position="280"/>
    </location>
</feature>
<feature type="transmembrane region" description="Helical" evidence="1">
    <location>
        <begin position="224"/>
        <end position="245"/>
    </location>
</feature>
<reference evidence="2 3" key="1">
    <citation type="submission" date="2021-03" db="EMBL/GenBank/DDBJ databases">
        <title>Genomic Encyclopedia of Type Strains, Phase IV (KMG-IV): sequencing the most valuable type-strain genomes for metagenomic binning, comparative biology and taxonomic classification.</title>
        <authorList>
            <person name="Goeker M."/>
        </authorList>
    </citation>
    <scope>NUCLEOTIDE SEQUENCE [LARGE SCALE GENOMIC DNA]</scope>
    <source>
        <strain evidence="2 3">DSM 101872</strain>
    </source>
</reference>
<keyword evidence="1" id="KW-1133">Transmembrane helix</keyword>